<organism evidence="2 3">
    <name type="scientific">Priestia megaterium</name>
    <name type="common">Bacillus megaterium</name>
    <dbReference type="NCBI Taxonomy" id="1404"/>
    <lineage>
        <taxon>Bacteria</taxon>
        <taxon>Bacillati</taxon>
        <taxon>Bacillota</taxon>
        <taxon>Bacilli</taxon>
        <taxon>Bacillales</taxon>
        <taxon>Bacillaceae</taxon>
        <taxon>Priestia</taxon>
    </lineage>
</organism>
<evidence type="ECO:0000313" key="2">
    <source>
        <dbReference type="EMBL" id="QJX80425.1"/>
    </source>
</evidence>
<dbReference type="Proteomes" id="UP000501076">
    <property type="component" value="Plasmid pFDU301A"/>
</dbReference>
<keyword evidence="2" id="KW-0614">Plasmid</keyword>
<gene>
    <name evidence="2" type="ORF">FDZ14_30525</name>
</gene>
<dbReference type="EMBL" id="CP045273">
    <property type="protein sequence ID" value="QJX80425.1"/>
    <property type="molecule type" value="Genomic_DNA"/>
</dbReference>
<evidence type="ECO:0000313" key="3">
    <source>
        <dbReference type="Proteomes" id="UP000501076"/>
    </source>
</evidence>
<evidence type="ECO:0000256" key="1">
    <source>
        <dbReference type="SAM" id="Phobius"/>
    </source>
</evidence>
<dbReference type="NCBIfam" id="TIGR04104">
    <property type="entry name" value="cxxc_20_cxxc"/>
    <property type="match status" value="1"/>
</dbReference>
<name>A0A6M6EA20_PRIMG</name>
<keyword evidence="1" id="KW-0812">Transmembrane</keyword>
<dbReference type="AlphaFoldDB" id="A0A6M6EA20"/>
<evidence type="ECO:0008006" key="4">
    <source>
        <dbReference type="Google" id="ProtNLM"/>
    </source>
</evidence>
<accession>A0A6M6EA20</accession>
<dbReference type="InterPro" id="IPR026369">
    <property type="entry name" value="CxxC_20_CxxC"/>
</dbReference>
<feature type="transmembrane region" description="Helical" evidence="1">
    <location>
        <begin position="46"/>
        <end position="63"/>
    </location>
</feature>
<reference evidence="2 3" key="1">
    <citation type="submission" date="2019-10" db="EMBL/GenBank/DDBJ databases">
        <title>Complete genome sequences for adaption low water activity.</title>
        <authorList>
            <person name="Zhao L."/>
            <person name="Zhong J."/>
        </authorList>
    </citation>
    <scope>NUCLEOTIDE SEQUENCE [LARGE SCALE GENOMIC DNA]</scope>
    <source>
        <strain evidence="2 3">FDU301</strain>
        <plasmid evidence="3">pfdu301a</plasmid>
    </source>
</reference>
<feature type="transmembrane region" description="Helical" evidence="1">
    <location>
        <begin position="69"/>
        <end position="89"/>
    </location>
</feature>
<proteinExistence type="predicted"/>
<keyword evidence="1" id="KW-0472">Membrane</keyword>
<geneLocation type="plasmid" evidence="3">
    <name>pfdu301a</name>
</geneLocation>
<dbReference type="RefSeq" id="WP_171778415.1">
    <property type="nucleotide sequence ID" value="NZ_CP045273.1"/>
</dbReference>
<protein>
    <recommendedName>
        <fullName evidence="4">CXXC-20-CXXC protein</fullName>
    </recommendedName>
</protein>
<sequence length="99" mass="11679">MAQCNNCQHNWSWSYSFKKLFTFKDEVYCPSCETAQYVSKRGRNHMSMVAMVPMFICFVLIAFNVQTSVVIIIEIIGYILAILTLPFFYKLSNEKEYFF</sequence>
<keyword evidence="1" id="KW-1133">Transmembrane helix</keyword>